<evidence type="ECO:0000313" key="2">
    <source>
        <dbReference type="Proteomes" id="UP001374599"/>
    </source>
</evidence>
<comment type="caution">
    <text evidence="1">The sequence shown here is derived from an EMBL/GenBank/DDBJ whole genome shotgun (WGS) entry which is preliminary data.</text>
</comment>
<sequence>MNKIDLIRMGLKNLFRRKLRTFLTTLGIIIGTISIVLMVSLGLGMQKNMEKQMSQWGSLDIVEVYPAGGGGNDYYGGGMVVMDAYPSTNNTSNDKKEKIQNIDITTFKQIEGVEAVSPIIEHTIVMQSKKLINNYVRVKGMTIEFMEKYGLDIGQGRMLTAEDKNGFLMGYNMLYEFYNPNNRDNDWWSSMYDPETGERLPPTFNPLENKLKMSFDRNYGRNERYSRYGDEEEQKPVRPINIKAIGVLSEFAGWQKNDCAYMEINQLTALKDKYDKVTGYRDYDGKKPKKDGYEKVFVYVPKRKNLEKVQQEIQKLGFTARSDANELKQQESLSNTIKMVFGAIGGISLLVAAIGITNTMVMAIYERRKEIGVMKVIGSSIRDIKKLFLFESATIGLLGGILGILISIGISILLNNMQNTALLNFLHIYETGEANPDIFIMPSWLIVSAMAFTSLIGLISGYLPARKAMKLSALEAIKTE</sequence>
<protein>
    <submittedName>
        <fullName evidence="1">ABC transporter permease</fullName>
    </submittedName>
</protein>
<evidence type="ECO:0000313" key="1">
    <source>
        <dbReference type="EMBL" id="GMQ62895.1"/>
    </source>
</evidence>
<keyword evidence="2" id="KW-1185">Reference proteome</keyword>
<accession>A0ACB5UJ34</accession>
<proteinExistence type="predicted"/>
<reference evidence="1" key="1">
    <citation type="submission" date="2023-09" db="EMBL/GenBank/DDBJ databases">
        <title>Vallitalea sediminicola and Vallitalea maricola sp. nov., anaerobic bacteria isolated from marine sediment.</title>
        <authorList>
            <person name="Hirano S."/>
            <person name="Maeda A."/>
            <person name="Terahara T."/>
            <person name="Mori K."/>
            <person name="Hamada M."/>
            <person name="Matsumoto R."/>
            <person name="Kobayashi T."/>
        </authorList>
    </citation>
    <scope>NUCLEOTIDE SEQUENCE</scope>
    <source>
        <strain evidence="1">AN17-2</strain>
    </source>
</reference>
<name>A0ACB5UJ34_9FIRM</name>
<organism evidence="1 2">
    <name type="scientific">Vallitalea maricola</name>
    <dbReference type="NCBI Taxonomy" id="3074433"/>
    <lineage>
        <taxon>Bacteria</taxon>
        <taxon>Bacillati</taxon>
        <taxon>Bacillota</taxon>
        <taxon>Clostridia</taxon>
        <taxon>Lachnospirales</taxon>
        <taxon>Vallitaleaceae</taxon>
        <taxon>Vallitalea</taxon>
    </lineage>
</organism>
<dbReference type="EMBL" id="BTPU01000031">
    <property type="protein sequence ID" value="GMQ62895.1"/>
    <property type="molecule type" value="Genomic_DNA"/>
</dbReference>
<dbReference type="Proteomes" id="UP001374599">
    <property type="component" value="Unassembled WGS sequence"/>
</dbReference>
<gene>
    <name evidence="1" type="ORF">AN2V17_21270</name>
</gene>